<dbReference type="PANTHER" id="PTHR43084">
    <property type="entry name" value="PERSULFIDE DIOXYGENASE ETHE1"/>
    <property type="match status" value="1"/>
</dbReference>
<dbReference type="InterPro" id="IPR001279">
    <property type="entry name" value="Metallo-B-lactamas"/>
</dbReference>
<sequence>MTGAEAGTEADGGRRRDVALAAATAQLLAVPKGAAAVRAFFDPATSTISYVVHDPATMRGAVIDSVLDYDAAAGRTSTASAEAIAEHVRAAGISIDWLLETHAHADHLSAAPWLQKRFGGAIAIGEHIRAVQAVFGDIFNAGTDFRRDGSDFDRLWSDGDRFAIGELPVTVLHVPGHTPACVAYAIGDVVFVGDTMFMPDYGSARADFPGGDAQTLFRSLRRILELPGATPLFLCHDYLTAERREHCWETSVAEQRAANVHARDGISEEEFVARRRARDAGLAMPQLLLPSVQVNMRAGRLPPAEDNGVVYLKIPIDRL</sequence>
<keyword evidence="3" id="KW-0378">Hydrolase</keyword>
<dbReference type="SMART" id="SM00849">
    <property type="entry name" value="Lactamase_B"/>
    <property type="match status" value="1"/>
</dbReference>
<dbReference type="Proteomes" id="UP000197097">
    <property type="component" value="Unassembled WGS sequence"/>
</dbReference>
<dbReference type="GO" id="GO:0050313">
    <property type="term" value="F:sulfur dioxygenase activity"/>
    <property type="evidence" value="ECO:0007669"/>
    <property type="project" value="InterPro"/>
</dbReference>
<dbReference type="InterPro" id="IPR044528">
    <property type="entry name" value="POD-like_MBL-fold"/>
</dbReference>
<dbReference type="EMBL" id="NISJ01000020">
    <property type="protein sequence ID" value="OWQ90614.1"/>
    <property type="molecule type" value="Genomic_DNA"/>
</dbReference>
<reference evidence="3 4" key="1">
    <citation type="journal article" date="2002" name="Int. J. Syst. Evol. Microbiol.">
        <title>Sphingopyxis witflariensis sp. nov., isolated from activated sludge.</title>
        <authorList>
            <person name="Kampfer P."/>
            <person name="Witzenberger R."/>
            <person name="Denner E.B."/>
            <person name="Busse H.J."/>
            <person name="Neef A."/>
        </authorList>
    </citation>
    <scope>NUCLEOTIDE SEQUENCE [LARGE SCALE GENOMIC DNA]</scope>
    <source>
        <strain evidence="3 4">DSM 14551</strain>
    </source>
</reference>
<gene>
    <name evidence="3" type="ORF">CDQ91_20225</name>
</gene>
<dbReference type="GO" id="GO:0070813">
    <property type="term" value="P:hydrogen sulfide metabolic process"/>
    <property type="evidence" value="ECO:0007669"/>
    <property type="project" value="TreeGrafter"/>
</dbReference>
<dbReference type="GO" id="GO:0046872">
    <property type="term" value="F:metal ion binding"/>
    <property type="evidence" value="ECO:0007669"/>
    <property type="project" value="UniProtKB-KW"/>
</dbReference>
<dbReference type="SUPFAM" id="SSF56281">
    <property type="entry name" value="Metallo-hydrolase/oxidoreductase"/>
    <property type="match status" value="1"/>
</dbReference>
<protein>
    <submittedName>
        <fullName evidence="3">MBL fold metallo-hydrolase</fullName>
    </submittedName>
</protein>
<dbReference type="PANTHER" id="PTHR43084:SF1">
    <property type="entry name" value="PERSULFIDE DIOXYGENASE ETHE1, MITOCHONDRIAL"/>
    <property type="match status" value="1"/>
</dbReference>
<evidence type="ECO:0000313" key="4">
    <source>
        <dbReference type="Proteomes" id="UP000197097"/>
    </source>
</evidence>
<dbReference type="CDD" id="cd07724">
    <property type="entry name" value="POD-like_MBL-fold"/>
    <property type="match status" value="1"/>
</dbReference>
<dbReference type="Gene3D" id="3.60.15.10">
    <property type="entry name" value="Ribonuclease Z/Hydroxyacylglutathione hydrolase-like"/>
    <property type="match status" value="1"/>
</dbReference>
<keyword evidence="4" id="KW-1185">Reference proteome</keyword>
<feature type="domain" description="Metallo-beta-lactamase" evidence="2">
    <location>
        <begin position="46"/>
        <end position="236"/>
    </location>
</feature>
<accession>A0A246JDF7</accession>
<name>A0A246JDF7_9SPHN</name>
<dbReference type="RefSeq" id="WP_088474523.1">
    <property type="nucleotide sequence ID" value="NZ_NISJ01000020.1"/>
</dbReference>
<dbReference type="GO" id="GO:0006749">
    <property type="term" value="P:glutathione metabolic process"/>
    <property type="evidence" value="ECO:0007669"/>
    <property type="project" value="InterPro"/>
</dbReference>
<evidence type="ECO:0000256" key="1">
    <source>
        <dbReference type="ARBA" id="ARBA00022723"/>
    </source>
</evidence>
<dbReference type="InterPro" id="IPR051682">
    <property type="entry name" value="Mito_Persulfide_Diox"/>
</dbReference>
<dbReference type="OrthoDB" id="9784009at2"/>
<evidence type="ECO:0000259" key="2">
    <source>
        <dbReference type="SMART" id="SM00849"/>
    </source>
</evidence>
<dbReference type="AlphaFoldDB" id="A0A246JDF7"/>
<proteinExistence type="predicted"/>
<dbReference type="Pfam" id="PF00753">
    <property type="entry name" value="Lactamase_B"/>
    <property type="match status" value="1"/>
</dbReference>
<evidence type="ECO:0000313" key="3">
    <source>
        <dbReference type="EMBL" id="OWQ90614.1"/>
    </source>
</evidence>
<organism evidence="3 4">
    <name type="scientific">Sphingopyxis witflariensis</name>
    <dbReference type="NCBI Taxonomy" id="173675"/>
    <lineage>
        <taxon>Bacteria</taxon>
        <taxon>Pseudomonadati</taxon>
        <taxon>Pseudomonadota</taxon>
        <taxon>Alphaproteobacteria</taxon>
        <taxon>Sphingomonadales</taxon>
        <taxon>Sphingomonadaceae</taxon>
        <taxon>Sphingopyxis</taxon>
    </lineage>
</organism>
<comment type="caution">
    <text evidence="3">The sequence shown here is derived from an EMBL/GenBank/DDBJ whole genome shotgun (WGS) entry which is preliminary data.</text>
</comment>
<dbReference type="InterPro" id="IPR036866">
    <property type="entry name" value="RibonucZ/Hydroxyglut_hydro"/>
</dbReference>
<dbReference type="GO" id="GO:0016787">
    <property type="term" value="F:hydrolase activity"/>
    <property type="evidence" value="ECO:0007669"/>
    <property type="project" value="UniProtKB-KW"/>
</dbReference>
<keyword evidence="1" id="KW-0479">Metal-binding</keyword>